<comment type="caution">
    <text evidence="1">The sequence shown here is derived from an EMBL/GenBank/DDBJ whole genome shotgun (WGS) entry which is preliminary data.</text>
</comment>
<gene>
    <name evidence="1" type="ORF">M6D89_11200</name>
</gene>
<keyword evidence="2" id="KW-1185">Reference proteome</keyword>
<sequence>MFEKNRKYTAFLNNKDVTLTSEELKKFSDFYLEDCSLKNRISELFWLDLYIYENEFGIFPKEIIDELISLENGDEGSFTKPPSMFNREPLKGLWHKHYFSAHFTPQNIMNELRGSRLSGIVDEALSPEKSDHITKDMINDLLYNALEKPLEERSERKKITGEWIIYAIHNDENYYLCLCTHNAGDQSIFERIFDCGLKDFEFLKNQEPFSLRA</sequence>
<dbReference type="RefSeq" id="WP_253968161.1">
    <property type="nucleotide sequence ID" value="NZ_JAMFTH010000003.1"/>
</dbReference>
<protein>
    <submittedName>
        <fullName evidence="1">Uncharacterized protein</fullName>
    </submittedName>
</protein>
<evidence type="ECO:0000313" key="1">
    <source>
        <dbReference type="EMBL" id="MCP8899865.1"/>
    </source>
</evidence>
<dbReference type="Proteomes" id="UP001139319">
    <property type="component" value="Unassembled WGS sequence"/>
</dbReference>
<evidence type="ECO:0000313" key="2">
    <source>
        <dbReference type="Proteomes" id="UP001139319"/>
    </source>
</evidence>
<organism evidence="1 2">
    <name type="scientific">Gilvimarinus xylanilyticus</name>
    <dbReference type="NCBI Taxonomy" id="2944139"/>
    <lineage>
        <taxon>Bacteria</taxon>
        <taxon>Pseudomonadati</taxon>
        <taxon>Pseudomonadota</taxon>
        <taxon>Gammaproteobacteria</taxon>
        <taxon>Cellvibrionales</taxon>
        <taxon>Cellvibrionaceae</taxon>
        <taxon>Gilvimarinus</taxon>
    </lineage>
</organism>
<proteinExistence type="predicted"/>
<reference evidence="1" key="2">
    <citation type="submission" date="2023-01" db="EMBL/GenBank/DDBJ databases">
        <title>Gilvimarinus xylanilyticus HB14 isolated from Caulerpa lentillifera aquaculture base in Hainan, China.</title>
        <authorList>
            <person name="Zhang Y.-J."/>
        </authorList>
    </citation>
    <scope>NUCLEOTIDE SEQUENCE</scope>
    <source>
        <strain evidence="1">HB14</strain>
    </source>
</reference>
<reference evidence="1" key="1">
    <citation type="submission" date="2022-05" db="EMBL/GenBank/DDBJ databases">
        <authorList>
            <person name="Sun H.-N."/>
        </authorList>
    </citation>
    <scope>NUCLEOTIDE SEQUENCE</scope>
    <source>
        <strain evidence="1">HB14</strain>
    </source>
</reference>
<dbReference type="AlphaFoldDB" id="A0A9X2KWY8"/>
<name>A0A9X2KWY8_9GAMM</name>
<accession>A0A9X2KWY8</accession>
<dbReference type="EMBL" id="JAMFTH010000003">
    <property type="protein sequence ID" value="MCP8899865.1"/>
    <property type="molecule type" value="Genomic_DNA"/>
</dbReference>